<protein>
    <submittedName>
        <fullName evidence="1">Uncharacterized protein</fullName>
    </submittedName>
</protein>
<reference evidence="1" key="1">
    <citation type="journal article" date="2021" name="Environ. Microbiol.">
        <title>Gene family expansions and transcriptome signatures uncover fungal adaptations to wood decay.</title>
        <authorList>
            <person name="Hage H."/>
            <person name="Miyauchi S."/>
            <person name="Viragh M."/>
            <person name="Drula E."/>
            <person name="Min B."/>
            <person name="Chaduli D."/>
            <person name="Navarro D."/>
            <person name="Favel A."/>
            <person name="Norest M."/>
            <person name="Lesage-Meessen L."/>
            <person name="Balint B."/>
            <person name="Merenyi Z."/>
            <person name="de Eugenio L."/>
            <person name="Morin E."/>
            <person name="Martinez A.T."/>
            <person name="Baldrian P."/>
            <person name="Stursova M."/>
            <person name="Martinez M.J."/>
            <person name="Novotny C."/>
            <person name="Magnuson J.K."/>
            <person name="Spatafora J.W."/>
            <person name="Maurice S."/>
            <person name="Pangilinan J."/>
            <person name="Andreopoulos W."/>
            <person name="LaButti K."/>
            <person name="Hundley H."/>
            <person name="Na H."/>
            <person name="Kuo A."/>
            <person name="Barry K."/>
            <person name="Lipzen A."/>
            <person name="Henrissat B."/>
            <person name="Riley R."/>
            <person name="Ahrendt S."/>
            <person name="Nagy L.G."/>
            <person name="Grigoriev I.V."/>
            <person name="Martin F."/>
            <person name="Rosso M.N."/>
        </authorList>
    </citation>
    <scope>NUCLEOTIDE SEQUENCE</scope>
    <source>
        <strain evidence="1">CBS 384.51</strain>
    </source>
</reference>
<comment type="caution">
    <text evidence="1">The sequence shown here is derived from an EMBL/GenBank/DDBJ whole genome shotgun (WGS) entry which is preliminary data.</text>
</comment>
<dbReference type="EMBL" id="MU274910">
    <property type="protein sequence ID" value="KAI0089609.1"/>
    <property type="molecule type" value="Genomic_DNA"/>
</dbReference>
<dbReference type="Proteomes" id="UP001055072">
    <property type="component" value="Unassembled WGS sequence"/>
</dbReference>
<gene>
    <name evidence="1" type="ORF">BDY19DRAFT_889452</name>
</gene>
<evidence type="ECO:0000313" key="1">
    <source>
        <dbReference type="EMBL" id="KAI0089609.1"/>
    </source>
</evidence>
<accession>A0ACB8U639</accession>
<keyword evidence="2" id="KW-1185">Reference proteome</keyword>
<sequence>MSSHSTDKPHIIQTSSLKDSDFTTKVHSVDPSAVRHTIPLGDLTGLTKVGVHLVRLPPHSKSVANHWHTQDDEWIYVLEAGEQGATLVRVKGENEAKEETIRKGDFVAFPASSGVGHHIETKEEGIVYLVSGTRAPVDVCSYPLEGKKLVVDRTGNLPWYTEEGGIEWYNAAPMAGVRRS</sequence>
<name>A0ACB8U639_9APHY</name>
<proteinExistence type="predicted"/>
<evidence type="ECO:0000313" key="2">
    <source>
        <dbReference type="Proteomes" id="UP001055072"/>
    </source>
</evidence>
<organism evidence="1 2">
    <name type="scientific">Irpex rosettiformis</name>
    <dbReference type="NCBI Taxonomy" id="378272"/>
    <lineage>
        <taxon>Eukaryota</taxon>
        <taxon>Fungi</taxon>
        <taxon>Dikarya</taxon>
        <taxon>Basidiomycota</taxon>
        <taxon>Agaricomycotina</taxon>
        <taxon>Agaricomycetes</taxon>
        <taxon>Polyporales</taxon>
        <taxon>Irpicaceae</taxon>
        <taxon>Irpex</taxon>
    </lineage>
</organism>